<accession>A0ABR8DEH8</accession>
<dbReference type="Proteomes" id="UP000661112">
    <property type="component" value="Unassembled WGS sequence"/>
</dbReference>
<feature type="transmembrane region" description="Helical" evidence="1">
    <location>
        <begin position="258"/>
        <end position="280"/>
    </location>
</feature>
<dbReference type="EMBL" id="JACJSG010000101">
    <property type="protein sequence ID" value="MBD2505592.1"/>
    <property type="molecule type" value="Genomic_DNA"/>
</dbReference>
<reference evidence="2 3" key="1">
    <citation type="journal article" date="2020" name="ISME J.">
        <title>Comparative genomics reveals insights into cyanobacterial evolution and habitat adaptation.</title>
        <authorList>
            <person name="Chen M.Y."/>
            <person name="Teng W.K."/>
            <person name="Zhao L."/>
            <person name="Hu C.X."/>
            <person name="Zhou Y.K."/>
            <person name="Han B.P."/>
            <person name="Song L.R."/>
            <person name="Shu W.S."/>
        </authorList>
    </citation>
    <scope>NUCLEOTIDE SEQUENCE [LARGE SCALE GENOMIC DNA]</scope>
    <source>
        <strain evidence="2 3">FACHB-119</strain>
    </source>
</reference>
<keyword evidence="3" id="KW-1185">Reference proteome</keyword>
<evidence type="ECO:0000313" key="3">
    <source>
        <dbReference type="Proteomes" id="UP000661112"/>
    </source>
</evidence>
<evidence type="ECO:0000256" key="1">
    <source>
        <dbReference type="SAM" id="Phobius"/>
    </source>
</evidence>
<keyword evidence="1" id="KW-0472">Membrane</keyword>
<protein>
    <submittedName>
        <fullName evidence="2">Alpha-xenorhabdolysin family binary toxin subunit A</fullName>
    </submittedName>
</protein>
<name>A0ABR8DEH8_9NOST</name>
<dbReference type="Gene3D" id="1.20.1170.10">
    <property type="match status" value="1"/>
</dbReference>
<dbReference type="NCBIfam" id="NF033928">
    <property type="entry name" value="alph_xenorhab_A"/>
    <property type="match status" value="1"/>
</dbReference>
<keyword evidence="1" id="KW-0812">Transmembrane</keyword>
<comment type="caution">
    <text evidence="2">The sequence shown here is derived from an EMBL/GenBank/DDBJ whole genome shotgun (WGS) entry which is preliminary data.</text>
</comment>
<evidence type="ECO:0000313" key="2">
    <source>
        <dbReference type="EMBL" id="MBD2505592.1"/>
    </source>
</evidence>
<dbReference type="RefSeq" id="WP_190480540.1">
    <property type="nucleotide sequence ID" value="NZ_JACJSG010000101.1"/>
</dbReference>
<dbReference type="CDD" id="cd22656">
    <property type="entry name" value="ClyA_Cry6Aa-like"/>
    <property type="match status" value="1"/>
</dbReference>
<organism evidence="2 3">
    <name type="scientific">Anabaena azotica FACHB-119</name>
    <dbReference type="NCBI Taxonomy" id="947527"/>
    <lineage>
        <taxon>Bacteria</taxon>
        <taxon>Bacillati</taxon>
        <taxon>Cyanobacteriota</taxon>
        <taxon>Cyanophyceae</taxon>
        <taxon>Nostocales</taxon>
        <taxon>Nostocaceae</taxon>
        <taxon>Anabaena</taxon>
        <taxon>Anabaena azotica</taxon>
    </lineage>
</organism>
<keyword evidence="1" id="KW-1133">Transmembrane helix</keyword>
<gene>
    <name evidence="2" type="ORF">H6G83_34225</name>
</gene>
<proteinExistence type="predicted"/>
<dbReference type="SUPFAM" id="SSF58100">
    <property type="entry name" value="Bacterial hemolysins"/>
    <property type="match status" value="1"/>
</dbReference>
<sequence length="407" mass="44409">MPSTTAAPSNLLVLPNTRMDIVDDPSKVPPNRFIMFGDEWLVIQSYVQQGLLLPINQGDWNTKYGSFSDQKLVTDTLEAMKRVHNLSAVFGNPSELKKKISTDPNYMFTAEPPSEIYAHIVWLAIQIQNAASTYNYTLANLRPLLDFGTKEEKAANLKMILIGPGGLVSTAEDMKTKTNALLKKLTEFDGNINAANEQLQKYSGQSSQILANANQLIGKLSDDINRLNVQADVAYQKWRDYTIAACVTGVVVGIFGNILFPGLALLAGAGVAIGLGIAAANERATYNALRSEIAKQEADKQKKSVLVTDLKGFDTNIGLIAPALVKFKQNLDIIQGVWLDIGGNLSYIATNYGVDELSNYAWIQQAMKIGDATAKWQAIATTTQQFTQNSLISYSIKKWGDPLPAAA</sequence>